<protein>
    <submittedName>
        <fullName evidence="2">Uncharacterized protein</fullName>
    </submittedName>
</protein>
<accession>W9W960</accession>
<dbReference type="AlphaFoldDB" id="W9W960"/>
<dbReference type="VEuPathDB" id="FungiDB:A1O7_01953"/>
<proteinExistence type="predicted"/>
<name>W9W960_9EURO</name>
<reference evidence="2 3" key="1">
    <citation type="submission" date="2013-03" db="EMBL/GenBank/DDBJ databases">
        <title>The Genome Sequence of Cladophialophora yegresii CBS 114405.</title>
        <authorList>
            <consortium name="The Broad Institute Genomics Platform"/>
            <person name="Cuomo C."/>
            <person name="de Hoog S."/>
            <person name="Gorbushina A."/>
            <person name="Walker B."/>
            <person name="Young S.K."/>
            <person name="Zeng Q."/>
            <person name="Gargeya S."/>
            <person name="Fitzgerald M."/>
            <person name="Haas B."/>
            <person name="Abouelleil A."/>
            <person name="Allen A.W."/>
            <person name="Alvarado L."/>
            <person name="Arachchi H.M."/>
            <person name="Berlin A.M."/>
            <person name="Chapman S.B."/>
            <person name="Gainer-Dewar J."/>
            <person name="Goldberg J."/>
            <person name="Griggs A."/>
            <person name="Gujja S."/>
            <person name="Hansen M."/>
            <person name="Howarth C."/>
            <person name="Imamovic A."/>
            <person name="Ireland A."/>
            <person name="Larimer J."/>
            <person name="McCowan C."/>
            <person name="Murphy C."/>
            <person name="Pearson M."/>
            <person name="Poon T.W."/>
            <person name="Priest M."/>
            <person name="Roberts A."/>
            <person name="Saif S."/>
            <person name="Shea T."/>
            <person name="Sisk P."/>
            <person name="Sykes S."/>
            <person name="Wortman J."/>
            <person name="Nusbaum C."/>
            <person name="Birren B."/>
        </authorList>
    </citation>
    <scope>NUCLEOTIDE SEQUENCE [LARGE SCALE GENOMIC DNA]</scope>
    <source>
        <strain evidence="2 3">CBS 114405</strain>
    </source>
</reference>
<evidence type="ECO:0000313" key="2">
    <source>
        <dbReference type="EMBL" id="EXJ61525.1"/>
    </source>
</evidence>
<evidence type="ECO:0000256" key="1">
    <source>
        <dbReference type="SAM" id="MobiDB-lite"/>
    </source>
</evidence>
<feature type="compositionally biased region" description="Basic and acidic residues" evidence="1">
    <location>
        <begin position="57"/>
        <end position="71"/>
    </location>
</feature>
<dbReference type="RefSeq" id="XP_007754179.1">
    <property type="nucleotide sequence ID" value="XM_007755989.1"/>
</dbReference>
<evidence type="ECO:0000313" key="3">
    <source>
        <dbReference type="Proteomes" id="UP000019473"/>
    </source>
</evidence>
<organism evidence="2 3">
    <name type="scientific">Cladophialophora yegresii CBS 114405</name>
    <dbReference type="NCBI Taxonomy" id="1182544"/>
    <lineage>
        <taxon>Eukaryota</taxon>
        <taxon>Fungi</taxon>
        <taxon>Dikarya</taxon>
        <taxon>Ascomycota</taxon>
        <taxon>Pezizomycotina</taxon>
        <taxon>Eurotiomycetes</taxon>
        <taxon>Chaetothyriomycetidae</taxon>
        <taxon>Chaetothyriales</taxon>
        <taxon>Herpotrichiellaceae</taxon>
        <taxon>Cladophialophora</taxon>
    </lineage>
</organism>
<dbReference type="EMBL" id="AMGW01000002">
    <property type="protein sequence ID" value="EXJ61525.1"/>
    <property type="molecule type" value="Genomic_DNA"/>
</dbReference>
<dbReference type="GeneID" id="19176564"/>
<sequence>MDPRAPFAWDEECFDHTREAFLPSYTNVSGMVCENEWRLVGHEERNEEASDQAANELSEKADQAEQEEVNRLAEGTGDEQEDIGFAD</sequence>
<feature type="region of interest" description="Disordered" evidence="1">
    <location>
        <begin position="43"/>
        <end position="87"/>
    </location>
</feature>
<dbReference type="HOGENOM" id="CLU_2483188_0_0_1"/>
<dbReference type="Proteomes" id="UP000019473">
    <property type="component" value="Unassembled WGS sequence"/>
</dbReference>
<gene>
    <name evidence="2" type="ORF">A1O7_01953</name>
</gene>
<comment type="caution">
    <text evidence="2">The sequence shown here is derived from an EMBL/GenBank/DDBJ whole genome shotgun (WGS) entry which is preliminary data.</text>
</comment>
<keyword evidence="3" id="KW-1185">Reference proteome</keyword>
<feature type="compositionally biased region" description="Acidic residues" evidence="1">
    <location>
        <begin position="76"/>
        <end position="87"/>
    </location>
</feature>